<feature type="domain" description="YrdC-like" evidence="15">
    <location>
        <begin position="15"/>
        <end position="201"/>
    </location>
</feature>
<dbReference type="Pfam" id="PF01300">
    <property type="entry name" value="Sua5_yciO_yrdC"/>
    <property type="match status" value="1"/>
</dbReference>
<keyword evidence="5 13" id="KW-0963">Cytoplasm</keyword>
<dbReference type="PANTHER" id="PTHR17490">
    <property type="entry name" value="SUA5"/>
    <property type="match status" value="1"/>
</dbReference>
<keyword evidence="9 13" id="KW-0547">Nucleotide-binding</keyword>
<feature type="binding site" evidence="14">
    <location>
        <position position="60"/>
    </location>
    <ligand>
        <name>ATP</name>
        <dbReference type="ChEBI" id="CHEBI:30616"/>
    </ligand>
</feature>
<sequence length="359" mass="38771">MNTKILTVNEYDPEPEVIREAAQVLKDGGLVAFPTETVYGLGGDGLNPEASGKIYAAKGRPSDNPLILHIAEREELIPLTAEIPQMAERLMDTFWPGPMTLIFRKSEQVPYETTGGLDTVAVRMPSHPVARRLIQEAGLPIAAPSANLSGRPSPTSASHVEEDLNGRIDMILDGGDVQIGLESTIIDVTGDAPVILRPGFISREDVEALMGSCTLDPAIVGKPDLNLRPKAPGMKYRHYAPQADMLIVEGDPDFVTRTICAKAAKDLAEGKKVAVLCTEESRAAYGDLSCHTVGTRGNEETIAHNLFRCLREFDEEKVDMIYSESFREGTLGGAIMNRLLKAAGYHVLQQIGGAHGSLS</sequence>
<dbReference type="PANTHER" id="PTHR17490:SF16">
    <property type="entry name" value="THREONYLCARBAMOYL-AMP SYNTHASE"/>
    <property type="match status" value="1"/>
</dbReference>
<evidence type="ECO:0000313" key="16">
    <source>
        <dbReference type="EMBL" id="MCC2230341.1"/>
    </source>
</evidence>
<comment type="catalytic activity">
    <reaction evidence="12 13">
        <text>L-threonine + hydrogencarbonate + ATP = L-threonylcarbamoyladenylate + diphosphate + H2O</text>
        <dbReference type="Rhea" id="RHEA:36407"/>
        <dbReference type="ChEBI" id="CHEBI:15377"/>
        <dbReference type="ChEBI" id="CHEBI:17544"/>
        <dbReference type="ChEBI" id="CHEBI:30616"/>
        <dbReference type="ChEBI" id="CHEBI:33019"/>
        <dbReference type="ChEBI" id="CHEBI:57926"/>
        <dbReference type="ChEBI" id="CHEBI:73682"/>
        <dbReference type="EC" id="2.7.7.87"/>
    </reaction>
</comment>
<evidence type="ECO:0000313" key="17">
    <source>
        <dbReference type="Proteomes" id="UP001198182"/>
    </source>
</evidence>
<keyword evidence="8 13" id="KW-0548">Nucleotidyltransferase</keyword>
<evidence type="ECO:0000256" key="3">
    <source>
        <dbReference type="ARBA" id="ARBA00012584"/>
    </source>
</evidence>
<reference evidence="16" key="1">
    <citation type="submission" date="2021-10" db="EMBL/GenBank/DDBJ databases">
        <title>Anaerobic single-cell dispensing facilitates the cultivation of human gut bacteria.</title>
        <authorList>
            <person name="Afrizal A."/>
        </authorList>
    </citation>
    <scope>NUCLEOTIDE SEQUENCE</scope>
    <source>
        <strain evidence="16">CLA-AA-H215</strain>
    </source>
</reference>
<feature type="binding site" evidence="14">
    <location>
        <position position="123"/>
    </location>
    <ligand>
        <name>L-threonine</name>
        <dbReference type="ChEBI" id="CHEBI:57926"/>
    </ligand>
</feature>
<dbReference type="NCBIfam" id="TIGR00057">
    <property type="entry name" value="L-threonylcarbamoyladenylate synthase"/>
    <property type="match status" value="1"/>
</dbReference>
<dbReference type="Pfam" id="PF03481">
    <property type="entry name" value="Sua5_C"/>
    <property type="match status" value="1"/>
</dbReference>
<dbReference type="InterPro" id="IPR006070">
    <property type="entry name" value="Sua5-like_dom"/>
</dbReference>
<dbReference type="PIRSF" id="PIRSF004930">
    <property type="entry name" value="Tln_factor_SUA5"/>
    <property type="match status" value="1"/>
</dbReference>
<dbReference type="GO" id="GO:0003725">
    <property type="term" value="F:double-stranded RNA binding"/>
    <property type="evidence" value="ECO:0007669"/>
    <property type="project" value="UniProtKB-UniRule"/>
</dbReference>
<feature type="binding site" evidence="14">
    <location>
        <position position="64"/>
    </location>
    <ligand>
        <name>ATP</name>
        <dbReference type="ChEBI" id="CHEBI:30616"/>
    </ligand>
</feature>
<dbReference type="SUPFAM" id="SSF55821">
    <property type="entry name" value="YrdC/RibB"/>
    <property type="match status" value="1"/>
</dbReference>
<proteinExistence type="inferred from homology"/>
<dbReference type="GO" id="GO:0006450">
    <property type="term" value="P:regulation of translational fidelity"/>
    <property type="evidence" value="ECO:0007669"/>
    <property type="project" value="TreeGrafter"/>
</dbReference>
<dbReference type="InterPro" id="IPR017945">
    <property type="entry name" value="DHBP_synth_RibB-like_a/b_dom"/>
</dbReference>
<name>A0AAE3EAD6_9FIRM</name>
<dbReference type="PROSITE" id="PS51163">
    <property type="entry name" value="YRDC"/>
    <property type="match status" value="1"/>
</dbReference>
<dbReference type="RefSeq" id="WP_308453046.1">
    <property type="nucleotide sequence ID" value="NZ_JAJEQR010000010.1"/>
</dbReference>
<evidence type="ECO:0000256" key="4">
    <source>
        <dbReference type="ARBA" id="ARBA00015492"/>
    </source>
</evidence>
<keyword evidence="17" id="KW-1185">Reference proteome</keyword>
<feature type="binding site" evidence="14">
    <location>
        <position position="153"/>
    </location>
    <ligand>
        <name>ATP</name>
        <dbReference type="ChEBI" id="CHEBI:30616"/>
    </ligand>
</feature>
<evidence type="ECO:0000256" key="6">
    <source>
        <dbReference type="ARBA" id="ARBA00022679"/>
    </source>
</evidence>
<keyword evidence="7 13" id="KW-0819">tRNA processing</keyword>
<feature type="binding site" evidence="14">
    <location>
        <position position="119"/>
    </location>
    <ligand>
        <name>ATP</name>
        <dbReference type="ChEBI" id="CHEBI:30616"/>
    </ligand>
</feature>
<dbReference type="AlphaFoldDB" id="A0AAE3EAD6"/>
<feature type="binding site" evidence="14">
    <location>
        <position position="145"/>
    </location>
    <ligand>
        <name>ATP</name>
        <dbReference type="ChEBI" id="CHEBI:30616"/>
    </ligand>
</feature>
<organism evidence="16 17">
    <name type="scientific">Hominifimenecus microfluidus</name>
    <dbReference type="NCBI Taxonomy" id="2885348"/>
    <lineage>
        <taxon>Bacteria</taxon>
        <taxon>Bacillati</taxon>
        <taxon>Bacillota</taxon>
        <taxon>Clostridia</taxon>
        <taxon>Lachnospirales</taxon>
        <taxon>Lachnospiraceae</taxon>
        <taxon>Hominifimenecus</taxon>
    </lineage>
</organism>
<evidence type="ECO:0000256" key="9">
    <source>
        <dbReference type="ARBA" id="ARBA00022741"/>
    </source>
</evidence>
<evidence type="ECO:0000256" key="10">
    <source>
        <dbReference type="ARBA" id="ARBA00022840"/>
    </source>
</evidence>
<dbReference type="GO" id="GO:0008033">
    <property type="term" value="P:tRNA processing"/>
    <property type="evidence" value="ECO:0007669"/>
    <property type="project" value="UniProtKB-KW"/>
</dbReference>
<keyword evidence="6 13" id="KW-0808">Transferase</keyword>
<evidence type="ECO:0000256" key="12">
    <source>
        <dbReference type="ARBA" id="ARBA00048366"/>
    </source>
</evidence>
<dbReference type="EMBL" id="JAJEQR010000010">
    <property type="protein sequence ID" value="MCC2230341.1"/>
    <property type="molecule type" value="Genomic_DNA"/>
</dbReference>
<evidence type="ECO:0000256" key="7">
    <source>
        <dbReference type="ARBA" id="ARBA00022694"/>
    </source>
</evidence>
<comment type="subcellular location">
    <subcellularLocation>
        <location evidence="1 13">Cytoplasm</location>
    </subcellularLocation>
</comment>
<evidence type="ECO:0000256" key="13">
    <source>
        <dbReference type="PIRNR" id="PIRNR004930"/>
    </source>
</evidence>
<protein>
    <recommendedName>
        <fullName evidence="4 13">Threonylcarbamoyl-AMP synthase</fullName>
        <shortName evidence="13">TC-AMP synthase</shortName>
        <ecNumber evidence="3 13">2.7.7.87</ecNumber>
    </recommendedName>
    <alternativeName>
        <fullName evidence="11 13">L-threonylcarbamoyladenylate synthase</fullName>
    </alternativeName>
</protein>
<dbReference type="GO" id="GO:0000049">
    <property type="term" value="F:tRNA binding"/>
    <property type="evidence" value="ECO:0007669"/>
    <property type="project" value="TreeGrafter"/>
</dbReference>
<comment type="caution">
    <text evidence="16">The sequence shown here is derived from an EMBL/GenBank/DDBJ whole genome shotgun (WGS) entry which is preliminary data.</text>
</comment>
<dbReference type="GO" id="GO:0061710">
    <property type="term" value="F:L-threonylcarbamoyladenylate synthase"/>
    <property type="evidence" value="ECO:0007669"/>
    <property type="project" value="UniProtKB-EC"/>
</dbReference>
<dbReference type="FunFam" id="3.90.870.10:FF:000008">
    <property type="entry name" value="Threonylcarbamoyl-AMP synthase"/>
    <property type="match status" value="1"/>
</dbReference>
<evidence type="ECO:0000256" key="2">
    <source>
        <dbReference type="ARBA" id="ARBA00007663"/>
    </source>
</evidence>
<evidence type="ECO:0000256" key="11">
    <source>
        <dbReference type="ARBA" id="ARBA00029774"/>
    </source>
</evidence>
<dbReference type="Proteomes" id="UP001198182">
    <property type="component" value="Unassembled WGS sequence"/>
</dbReference>
<dbReference type="GO" id="GO:0005737">
    <property type="term" value="C:cytoplasm"/>
    <property type="evidence" value="ECO:0007669"/>
    <property type="project" value="UniProtKB-SubCell"/>
</dbReference>
<feature type="binding site" evidence="14">
    <location>
        <position position="183"/>
    </location>
    <ligand>
        <name>L-threonine</name>
        <dbReference type="ChEBI" id="CHEBI:57926"/>
    </ligand>
</feature>
<evidence type="ECO:0000256" key="1">
    <source>
        <dbReference type="ARBA" id="ARBA00004496"/>
    </source>
</evidence>
<dbReference type="InterPro" id="IPR010923">
    <property type="entry name" value="T(6)A37_SUA5"/>
</dbReference>
<dbReference type="InterPro" id="IPR038385">
    <property type="entry name" value="Sua5/YwlC_C"/>
</dbReference>
<comment type="function">
    <text evidence="13">Required for the formation of a threonylcarbamoyl group on adenosine at position 37 (t(6)A37) in tRNAs that read codons beginning with adenine.</text>
</comment>
<dbReference type="EC" id="2.7.7.87" evidence="3 13"/>
<dbReference type="Gene3D" id="3.40.50.11030">
    <property type="entry name" value="Threonylcarbamoyl-AMP synthase, C-terminal domain"/>
    <property type="match status" value="1"/>
</dbReference>
<dbReference type="InterPro" id="IPR050156">
    <property type="entry name" value="TC-AMP_synthase_SUA5"/>
</dbReference>
<feature type="binding site" evidence="14">
    <location>
        <position position="69"/>
    </location>
    <ligand>
        <name>L-threonine</name>
        <dbReference type="ChEBI" id="CHEBI:57926"/>
    </ligand>
</feature>
<accession>A0AAE3EAD6</accession>
<evidence type="ECO:0000256" key="14">
    <source>
        <dbReference type="PIRSR" id="PIRSR004930-1"/>
    </source>
</evidence>
<gene>
    <name evidence="16" type="ORF">LKD81_04920</name>
</gene>
<feature type="binding site" evidence="14">
    <location>
        <position position="143"/>
    </location>
    <ligand>
        <name>L-threonine</name>
        <dbReference type="ChEBI" id="CHEBI:57926"/>
    </ligand>
</feature>
<evidence type="ECO:0000259" key="15">
    <source>
        <dbReference type="PROSITE" id="PS51163"/>
    </source>
</evidence>
<feature type="binding site" evidence="14">
    <location>
        <position position="197"/>
    </location>
    <ligand>
        <name>ATP</name>
        <dbReference type="ChEBI" id="CHEBI:30616"/>
    </ligand>
</feature>
<dbReference type="GO" id="GO:0005524">
    <property type="term" value="F:ATP binding"/>
    <property type="evidence" value="ECO:0007669"/>
    <property type="project" value="UniProtKB-UniRule"/>
</dbReference>
<evidence type="ECO:0000256" key="8">
    <source>
        <dbReference type="ARBA" id="ARBA00022695"/>
    </source>
</evidence>
<keyword evidence="10 13" id="KW-0067">ATP-binding</keyword>
<dbReference type="InterPro" id="IPR005145">
    <property type="entry name" value="Sua5_C"/>
</dbReference>
<evidence type="ECO:0000256" key="5">
    <source>
        <dbReference type="ARBA" id="ARBA00022490"/>
    </source>
</evidence>
<feature type="binding site" evidence="14">
    <location>
        <position position="37"/>
    </location>
    <ligand>
        <name>L-threonine</name>
        <dbReference type="ChEBI" id="CHEBI:57926"/>
    </ligand>
</feature>
<dbReference type="Gene3D" id="3.90.870.10">
    <property type="entry name" value="DHBP synthase"/>
    <property type="match status" value="1"/>
</dbReference>
<comment type="similarity">
    <text evidence="2 13">Belongs to the SUA5 family.</text>
</comment>
<feature type="binding site" evidence="14">
    <location>
        <position position="239"/>
    </location>
    <ligand>
        <name>ATP</name>
        <dbReference type="ChEBI" id="CHEBI:30616"/>
    </ligand>
</feature>